<protein>
    <submittedName>
        <fullName evidence="1">Uncharacterized protein DUF4025</fullName>
    </submittedName>
</protein>
<dbReference type="RefSeq" id="WP_114382941.1">
    <property type="nucleotide sequence ID" value="NZ_QPJD01000017.1"/>
</dbReference>
<dbReference type="EMBL" id="QPJD01000017">
    <property type="protein sequence ID" value="RCW42370.1"/>
    <property type="molecule type" value="Genomic_DNA"/>
</dbReference>
<evidence type="ECO:0000313" key="2">
    <source>
        <dbReference type="Proteomes" id="UP000252415"/>
    </source>
</evidence>
<keyword evidence="2" id="KW-1185">Reference proteome</keyword>
<comment type="caution">
    <text evidence="1">The sequence shown here is derived from an EMBL/GenBank/DDBJ whole genome shotgun (WGS) entry which is preliminary data.</text>
</comment>
<dbReference type="Proteomes" id="UP000252415">
    <property type="component" value="Unassembled WGS sequence"/>
</dbReference>
<name>A0A368VLI8_9BACL</name>
<proteinExistence type="predicted"/>
<reference evidence="1 2" key="1">
    <citation type="submission" date="2018-07" db="EMBL/GenBank/DDBJ databases">
        <title>Genomic Encyclopedia of Type Strains, Phase III (KMG-III): the genomes of soil and plant-associated and newly described type strains.</title>
        <authorList>
            <person name="Whitman W."/>
        </authorList>
    </citation>
    <scope>NUCLEOTIDE SEQUENCE [LARGE SCALE GENOMIC DNA]</scope>
    <source>
        <strain evidence="1 2">CECT 7506</strain>
    </source>
</reference>
<organism evidence="1 2">
    <name type="scientific">Paenibacillus prosopidis</name>
    <dbReference type="NCBI Taxonomy" id="630520"/>
    <lineage>
        <taxon>Bacteria</taxon>
        <taxon>Bacillati</taxon>
        <taxon>Bacillota</taxon>
        <taxon>Bacilli</taxon>
        <taxon>Bacillales</taxon>
        <taxon>Paenibacillaceae</taxon>
        <taxon>Paenibacillus</taxon>
    </lineage>
</organism>
<evidence type="ECO:0000313" key="1">
    <source>
        <dbReference type="EMBL" id="RCW42370.1"/>
    </source>
</evidence>
<sequence length="58" mass="6569">MENNNELDHRKLEGNALTHEQFSDVYAAGTSDGIHQLADEKIQIKNTPFSARIEDKID</sequence>
<gene>
    <name evidence="1" type="ORF">DFP97_11794</name>
</gene>
<accession>A0A368VLI8</accession>
<dbReference type="Pfam" id="PF13217">
    <property type="entry name" value="DUF4025"/>
    <property type="match status" value="1"/>
</dbReference>
<dbReference type="OrthoDB" id="2642114at2"/>
<dbReference type="InterPro" id="IPR025100">
    <property type="entry name" value="DUF4025"/>
</dbReference>
<dbReference type="AlphaFoldDB" id="A0A368VLI8"/>